<feature type="region of interest" description="Disordered" evidence="1">
    <location>
        <begin position="132"/>
        <end position="160"/>
    </location>
</feature>
<comment type="caution">
    <text evidence="2">The sequence shown here is derived from an EMBL/GenBank/DDBJ whole genome shotgun (WGS) entry which is preliminary data.</text>
</comment>
<evidence type="ECO:0000313" key="3">
    <source>
        <dbReference type="Proteomes" id="UP001341840"/>
    </source>
</evidence>
<name>A0ABU6QR28_9FABA</name>
<reference evidence="2 3" key="1">
    <citation type="journal article" date="2023" name="Plants (Basel)">
        <title>Bridging the Gap: Combining Genomics and Transcriptomics Approaches to Understand Stylosanthes scabra, an Orphan Legume from the Brazilian Caatinga.</title>
        <authorList>
            <person name="Ferreira-Neto J.R.C."/>
            <person name="da Silva M.D."/>
            <person name="Binneck E."/>
            <person name="de Melo N.F."/>
            <person name="da Silva R.H."/>
            <person name="de Melo A.L.T.M."/>
            <person name="Pandolfi V."/>
            <person name="Bustamante F.O."/>
            <person name="Brasileiro-Vidal A.C."/>
            <person name="Benko-Iseppon A.M."/>
        </authorList>
    </citation>
    <scope>NUCLEOTIDE SEQUENCE [LARGE SCALE GENOMIC DNA]</scope>
    <source>
        <tissue evidence="2">Leaves</tissue>
    </source>
</reference>
<keyword evidence="3" id="KW-1185">Reference proteome</keyword>
<feature type="compositionally biased region" description="Polar residues" evidence="1">
    <location>
        <begin position="151"/>
        <end position="160"/>
    </location>
</feature>
<accession>A0ABU6QR28</accession>
<feature type="region of interest" description="Disordered" evidence="1">
    <location>
        <begin position="1"/>
        <end position="20"/>
    </location>
</feature>
<dbReference type="EMBL" id="JASCZI010001163">
    <property type="protein sequence ID" value="MED6114445.1"/>
    <property type="molecule type" value="Genomic_DNA"/>
</dbReference>
<proteinExistence type="predicted"/>
<protein>
    <submittedName>
        <fullName evidence="2">Uncharacterized protein</fullName>
    </submittedName>
</protein>
<evidence type="ECO:0000256" key="1">
    <source>
        <dbReference type="SAM" id="MobiDB-lite"/>
    </source>
</evidence>
<organism evidence="2 3">
    <name type="scientific">Stylosanthes scabra</name>
    <dbReference type="NCBI Taxonomy" id="79078"/>
    <lineage>
        <taxon>Eukaryota</taxon>
        <taxon>Viridiplantae</taxon>
        <taxon>Streptophyta</taxon>
        <taxon>Embryophyta</taxon>
        <taxon>Tracheophyta</taxon>
        <taxon>Spermatophyta</taxon>
        <taxon>Magnoliopsida</taxon>
        <taxon>eudicotyledons</taxon>
        <taxon>Gunneridae</taxon>
        <taxon>Pentapetalae</taxon>
        <taxon>rosids</taxon>
        <taxon>fabids</taxon>
        <taxon>Fabales</taxon>
        <taxon>Fabaceae</taxon>
        <taxon>Papilionoideae</taxon>
        <taxon>50 kb inversion clade</taxon>
        <taxon>dalbergioids sensu lato</taxon>
        <taxon>Dalbergieae</taxon>
        <taxon>Pterocarpus clade</taxon>
        <taxon>Stylosanthes</taxon>
    </lineage>
</organism>
<evidence type="ECO:0000313" key="2">
    <source>
        <dbReference type="EMBL" id="MED6114445.1"/>
    </source>
</evidence>
<dbReference type="Proteomes" id="UP001341840">
    <property type="component" value="Unassembled WGS sequence"/>
</dbReference>
<sequence length="204" mass="22669">MAKRGSRKAPPSIPSSRLGLERPRLGMGFHHSPCLNVVAHLHKTGHVWTSKAKRDLPQALKTKRNPKLHLLLKLIAVTFGQGNTKRDPSLKAQSFPPYQYKATFGPSFMTWPKRGSPSPSVETHAYAWIVTPQPQKQAEPTPRRDPESLGMAQTSSNTSRIHAWYGSPRLGVEATESAQHQSKSTLPRLGVESQLSWADLSFHL</sequence>
<gene>
    <name evidence="2" type="ORF">PIB30_080250</name>
</gene>